<name>A0A8S1F4R7_9PELO</name>
<dbReference type="InterPro" id="IPR034648">
    <property type="entry name" value="CELF3/4/5/6_RRM1"/>
</dbReference>
<dbReference type="CDD" id="cd12632">
    <property type="entry name" value="RRM1_CELF3_4_5_6"/>
    <property type="match status" value="1"/>
</dbReference>
<dbReference type="GO" id="GO:0005634">
    <property type="term" value="C:nucleus"/>
    <property type="evidence" value="ECO:0007669"/>
    <property type="project" value="UniProtKB-SubCell"/>
</dbReference>
<dbReference type="PROSITE" id="PS50102">
    <property type="entry name" value="RRM"/>
    <property type="match status" value="3"/>
</dbReference>
<dbReference type="Gene3D" id="3.30.70.330">
    <property type="match status" value="3"/>
</dbReference>
<reference evidence="11 12" key="1">
    <citation type="submission" date="2020-04" db="EMBL/GenBank/DDBJ databases">
        <authorList>
            <person name="Laetsch R D."/>
            <person name="Stevens L."/>
            <person name="Kumar S."/>
            <person name="Blaxter L. M."/>
        </authorList>
    </citation>
    <scope>NUCLEOTIDE SEQUENCE [LARGE SCALE GENOMIC DNA]</scope>
</reference>
<evidence type="ECO:0000256" key="1">
    <source>
        <dbReference type="ARBA" id="ARBA00004123"/>
    </source>
</evidence>
<dbReference type="Pfam" id="PF00076">
    <property type="entry name" value="RRM_1"/>
    <property type="match status" value="3"/>
</dbReference>
<dbReference type="GO" id="GO:0005737">
    <property type="term" value="C:cytoplasm"/>
    <property type="evidence" value="ECO:0007669"/>
    <property type="project" value="UniProtKB-SubCell"/>
</dbReference>
<evidence type="ECO:0000256" key="2">
    <source>
        <dbReference type="ARBA" id="ARBA00004496"/>
    </source>
</evidence>
<evidence type="ECO:0000256" key="3">
    <source>
        <dbReference type="ARBA" id="ARBA00009621"/>
    </source>
</evidence>
<keyword evidence="12" id="KW-1185">Reference proteome</keyword>
<dbReference type="FunFam" id="3.30.70.330:FF:000198">
    <property type="entry name" value="CUGBP Elav-like family member 6 isoform X3"/>
    <property type="match status" value="1"/>
</dbReference>
<dbReference type="InterPro" id="IPR012677">
    <property type="entry name" value="Nucleotide-bd_a/b_plait_sf"/>
</dbReference>
<comment type="similarity">
    <text evidence="3">Belongs to the CELF/BRUNOL family.</text>
</comment>
<dbReference type="OrthoDB" id="267048at2759"/>
<dbReference type="InterPro" id="IPR035979">
    <property type="entry name" value="RBD_domain_sf"/>
</dbReference>
<dbReference type="InterPro" id="IPR000504">
    <property type="entry name" value="RRM_dom"/>
</dbReference>
<feature type="domain" description="RRM" evidence="10">
    <location>
        <begin position="392"/>
        <end position="470"/>
    </location>
</feature>
<keyword evidence="7" id="KW-0539">Nucleus</keyword>
<protein>
    <recommendedName>
        <fullName evidence="10">RRM domain-containing protein</fullName>
    </recommendedName>
</protein>
<feature type="compositionally biased region" description="Low complexity" evidence="9">
    <location>
        <begin position="307"/>
        <end position="322"/>
    </location>
</feature>
<keyword evidence="5" id="KW-0677">Repeat</keyword>
<evidence type="ECO:0000313" key="12">
    <source>
        <dbReference type="Proteomes" id="UP000494206"/>
    </source>
</evidence>
<evidence type="ECO:0000256" key="8">
    <source>
        <dbReference type="PROSITE-ProRule" id="PRU00176"/>
    </source>
</evidence>
<feature type="domain" description="RRM" evidence="10">
    <location>
        <begin position="117"/>
        <end position="197"/>
    </location>
</feature>
<evidence type="ECO:0000256" key="9">
    <source>
        <dbReference type="SAM" id="MobiDB-lite"/>
    </source>
</evidence>
<evidence type="ECO:0000256" key="6">
    <source>
        <dbReference type="ARBA" id="ARBA00022884"/>
    </source>
</evidence>
<evidence type="ECO:0000256" key="5">
    <source>
        <dbReference type="ARBA" id="ARBA00022737"/>
    </source>
</evidence>
<dbReference type="SUPFAM" id="SSF54928">
    <property type="entry name" value="RNA-binding domain, RBD"/>
    <property type="match status" value="2"/>
</dbReference>
<organism evidence="11 12">
    <name type="scientific">Caenorhabditis bovis</name>
    <dbReference type="NCBI Taxonomy" id="2654633"/>
    <lineage>
        <taxon>Eukaryota</taxon>
        <taxon>Metazoa</taxon>
        <taxon>Ecdysozoa</taxon>
        <taxon>Nematoda</taxon>
        <taxon>Chromadorea</taxon>
        <taxon>Rhabditida</taxon>
        <taxon>Rhabditina</taxon>
        <taxon>Rhabditomorpha</taxon>
        <taxon>Rhabditoidea</taxon>
        <taxon>Rhabditidae</taxon>
        <taxon>Peloderinae</taxon>
        <taxon>Caenorhabditis</taxon>
    </lineage>
</organism>
<dbReference type="Proteomes" id="UP000494206">
    <property type="component" value="Unassembled WGS sequence"/>
</dbReference>
<sequence length="476" mass="51545">MRASSTSSTDSNGFPVKDPDAIKLFVGQIPRNLEEKDLRHLFEQFGKIYEFTILKDKYTGMHKGCAFLTYCHRDSAIRCQTALHDQKTLPGMNRAMQVKPADTDSRPASPKDKLDDKKLFIGMLSKQQTEEEVRAMFAPFGALEEVTVLRSADGASKGCAFVKYKNALDAQMAISALHGSQTMPGASSSLVVKYADTEKERQVRRMQQMAAQMGMLNPMLVNQVGLQYSTYQNILQQQALANVAQTSASAYLPLLQARPAAASMLQLQAAAAAPVIAQNPTLTAQLGLTAASAATTNPHYALAFAAQQQQQQQQQSGQQGQQPVGAANGSDASYQLAAAAAAAAAANPYNHLLSIESQQNAAAALQLAQLQQQAAAAMPMVTPKEVLGPDGCNLFIYHLPQEFGDTELIQMFAPFGRVVSAKVFVDRATNQSKCFGFVSYDNAHSSQTAIAAMNGFQIGMKRLKVQLKRPRADRPY</sequence>
<dbReference type="AlphaFoldDB" id="A0A8S1F4R7"/>
<gene>
    <name evidence="11" type="ORF">CBOVIS_LOCUS10623</name>
</gene>
<evidence type="ECO:0000313" key="11">
    <source>
        <dbReference type="EMBL" id="CAB3408900.1"/>
    </source>
</evidence>
<comment type="subcellular location">
    <subcellularLocation>
        <location evidence="2">Cytoplasm</location>
    </subcellularLocation>
    <subcellularLocation>
        <location evidence="1">Nucleus</location>
    </subcellularLocation>
</comment>
<keyword evidence="6 8" id="KW-0694">RNA-binding</keyword>
<dbReference type="EMBL" id="CADEPM010000007">
    <property type="protein sequence ID" value="CAB3408900.1"/>
    <property type="molecule type" value="Genomic_DNA"/>
</dbReference>
<comment type="caution">
    <text evidence="11">The sequence shown here is derived from an EMBL/GenBank/DDBJ whole genome shotgun (WGS) entry which is preliminary data.</text>
</comment>
<evidence type="ECO:0000256" key="7">
    <source>
        <dbReference type="ARBA" id="ARBA00023242"/>
    </source>
</evidence>
<dbReference type="PANTHER" id="PTHR24012">
    <property type="entry name" value="RNA BINDING PROTEIN"/>
    <property type="match status" value="1"/>
</dbReference>
<dbReference type="FunFam" id="3.30.70.330:FF:001495">
    <property type="entry name" value="Protein CBR-UNC-75"/>
    <property type="match status" value="1"/>
</dbReference>
<dbReference type="FunFam" id="3.30.70.330:FF:000010">
    <property type="entry name" value="CUGBP Elav-like family member 4 isoform 3"/>
    <property type="match status" value="1"/>
</dbReference>
<keyword evidence="4" id="KW-0963">Cytoplasm</keyword>
<dbReference type="GO" id="GO:0003723">
    <property type="term" value="F:RNA binding"/>
    <property type="evidence" value="ECO:0007669"/>
    <property type="project" value="UniProtKB-UniRule"/>
</dbReference>
<evidence type="ECO:0000259" key="10">
    <source>
        <dbReference type="PROSITE" id="PS50102"/>
    </source>
</evidence>
<accession>A0A8S1F4R7</accession>
<feature type="domain" description="RRM" evidence="10">
    <location>
        <begin position="22"/>
        <end position="103"/>
    </location>
</feature>
<evidence type="ECO:0000256" key="4">
    <source>
        <dbReference type="ARBA" id="ARBA00022490"/>
    </source>
</evidence>
<proteinExistence type="inferred from homology"/>
<dbReference type="CDD" id="cd12635">
    <property type="entry name" value="RRM2_CELF3_4_5_6"/>
    <property type="match status" value="1"/>
</dbReference>
<dbReference type="SMART" id="SM00360">
    <property type="entry name" value="RRM"/>
    <property type="match status" value="3"/>
</dbReference>
<feature type="region of interest" description="Disordered" evidence="9">
    <location>
        <begin position="306"/>
        <end position="327"/>
    </location>
</feature>
<dbReference type="CDD" id="cd12639">
    <property type="entry name" value="RRM3_CELF3_4_5_6"/>
    <property type="match status" value="1"/>
</dbReference>